<evidence type="ECO:0000313" key="1">
    <source>
        <dbReference type="EMBL" id="BCX50065.1"/>
    </source>
</evidence>
<evidence type="ECO:0000313" key="2">
    <source>
        <dbReference type="Proteomes" id="UP001374893"/>
    </source>
</evidence>
<proteinExistence type="predicted"/>
<gene>
    <name evidence="1" type="ORF">HAHE_39730</name>
</gene>
<dbReference type="EMBL" id="AP024702">
    <property type="protein sequence ID" value="BCX50065.1"/>
    <property type="molecule type" value="Genomic_DNA"/>
</dbReference>
<name>A0ABM7RHX2_9BACT</name>
<reference evidence="1 2" key="1">
    <citation type="submission" date="2021-06" db="EMBL/GenBank/DDBJ databases">
        <title>Complete genome of Haloferula helveola possessing various polysaccharide degrading enzymes.</title>
        <authorList>
            <person name="Takami H."/>
            <person name="Huang C."/>
            <person name="Hamasaki K."/>
        </authorList>
    </citation>
    <scope>NUCLEOTIDE SEQUENCE [LARGE SCALE GENOMIC DNA]</scope>
    <source>
        <strain evidence="1 2">CN-1</strain>
    </source>
</reference>
<protein>
    <submittedName>
        <fullName evidence="1">Uncharacterized protein</fullName>
    </submittedName>
</protein>
<dbReference type="Proteomes" id="UP001374893">
    <property type="component" value="Chromosome"/>
</dbReference>
<keyword evidence="2" id="KW-1185">Reference proteome</keyword>
<dbReference type="RefSeq" id="WP_338686965.1">
    <property type="nucleotide sequence ID" value="NZ_AP024702.1"/>
</dbReference>
<sequence length="126" mass="14249">MPTCSSCGAPLAFVGVRSFETNGQAIDDLASGLRAEFAPRHHLRLFVCPGCGTAQLRLHDSDFARLQERRAAHEIVARLREEYQSVQKHPKWREFLASDPANRYLEGFDQEATFAAWLAERPYSVE</sequence>
<accession>A0ABM7RHX2</accession>
<organism evidence="1 2">
    <name type="scientific">Haloferula helveola</name>
    <dbReference type="NCBI Taxonomy" id="490095"/>
    <lineage>
        <taxon>Bacteria</taxon>
        <taxon>Pseudomonadati</taxon>
        <taxon>Verrucomicrobiota</taxon>
        <taxon>Verrucomicrobiia</taxon>
        <taxon>Verrucomicrobiales</taxon>
        <taxon>Verrucomicrobiaceae</taxon>
        <taxon>Haloferula</taxon>
    </lineage>
</organism>